<proteinExistence type="predicted"/>
<evidence type="ECO:0000313" key="2">
    <source>
        <dbReference type="Proteomes" id="UP001234178"/>
    </source>
</evidence>
<comment type="caution">
    <text evidence="1">The sequence shown here is derived from an EMBL/GenBank/DDBJ whole genome shotgun (WGS) entry which is preliminary data.</text>
</comment>
<dbReference type="Proteomes" id="UP001234178">
    <property type="component" value="Unassembled WGS sequence"/>
</dbReference>
<protein>
    <submittedName>
        <fullName evidence="1">Uncharacterized protein</fullName>
    </submittedName>
</protein>
<reference evidence="1 2" key="1">
    <citation type="journal article" date="2023" name="Nucleic Acids Res.">
        <title>The hologenome of Daphnia magna reveals possible DNA methylation and microbiome-mediated evolution of the host genome.</title>
        <authorList>
            <person name="Chaturvedi A."/>
            <person name="Li X."/>
            <person name="Dhandapani V."/>
            <person name="Marshall H."/>
            <person name="Kissane S."/>
            <person name="Cuenca-Cambronero M."/>
            <person name="Asole G."/>
            <person name="Calvet F."/>
            <person name="Ruiz-Romero M."/>
            <person name="Marangio P."/>
            <person name="Guigo R."/>
            <person name="Rago D."/>
            <person name="Mirbahai L."/>
            <person name="Eastwood N."/>
            <person name="Colbourne J.K."/>
            <person name="Zhou J."/>
            <person name="Mallon E."/>
            <person name="Orsini L."/>
        </authorList>
    </citation>
    <scope>NUCLEOTIDE SEQUENCE [LARGE SCALE GENOMIC DNA]</scope>
    <source>
        <strain evidence="1">LRV0_1</strain>
    </source>
</reference>
<organism evidence="1 2">
    <name type="scientific">Daphnia magna</name>
    <dbReference type="NCBI Taxonomy" id="35525"/>
    <lineage>
        <taxon>Eukaryota</taxon>
        <taxon>Metazoa</taxon>
        <taxon>Ecdysozoa</taxon>
        <taxon>Arthropoda</taxon>
        <taxon>Crustacea</taxon>
        <taxon>Branchiopoda</taxon>
        <taxon>Diplostraca</taxon>
        <taxon>Cladocera</taxon>
        <taxon>Anomopoda</taxon>
        <taxon>Daphniidae</taxon>
        <taxon>Daphnia</taxon>
    </lineage>
</organism>
<evidence type="ECO:0000313" key="1">
    <source>
        <dbReference type="EMBL" id="KAK4029515.1"/>
    </source>
</evidence>
<name>A0ABR0AWM4_9CRUS</name>
<keyword evidence="2" id="KW-1185">Reference proteome</keyword>
<dbReference type="EMBL" id="JAOYFB010000039">
    <property type="protein sequence ID" value="KAK4029515.1"/>
    <property type="molecule type" value="Genomic_DNA"/>
</dbReference>
<gene>
    <name evidence="1" type="ORF">OUZ56_022498</name>
</gene>
<accession>A0ABR0AWM4</accession>
<sequence length="108" mass="12669">MYNNVAFNSSSLEYNNVGADDVVQFIFTAVTLIFESRRQCLTARLRRHNTTHKTETCFFFSSIFLSFSRLCFPLCVHIKMREKNPAVHEWYETLEYIGKNLCELLETA</sequence>